<dbReference type="EMBL" id="CP053586">
    <property type="protein sequence ID" value="WNZ26133.1"/>
    <property type="molecule type" value="Genomic_DNA"/>
</dbReference>
<protein>
    <submittedName>
        <fullName evidence="2">SidA/IucD/PvdA family monooxygenase</fullName>
    </submittedName>
</protein>
<dbReference type="GO" id="GO:0004497">
    <property type="term" value="F:monooxygenase activity"/>
    <property type="evidence" value="ECO:0007669"/>
    <property type="project" value="UniProtKB-KW"/>
</dbReference>
<gene>
    <name evidence="2" type="ORF">HJG54_27105</name>
</gene>
<evidence type="ECO:0000259" key="1">
    <source>
        <dbReference type="Pfam" id="PF13454"/>
    </source>
</evidence>
<keyword evidence="2" id="KW-0503">Monooxygenase</keyword>
<feature type="domain" description="FAD-dependent urate hydroxylase HpyO/Asp monooxygenase CreE-like FAD/NAD(P)-binding" evidence="1">
    <location>
        <begin position="14"/>
        <end position="155"/>
    </location>
</feature>
<keyword evidence="2" id="KW-0560">Oxidoreductase</keyword>
<dbReference type="InterPro" id="IPR038732">
    <property type="entry name" value="HpyO/CreE_NAD-binding"/>
</dbReference>
<proteinExistence type="predicted"/>
<name>A0AA97ARY7_9CYAN</name>
<organism evidence="2">
    <name type="scientific">Leptolyngbya sp. NK1-12</name>
    <dbReference type="NCBI Taxonomy" id="2547451"/>
    <lineage>
        <taxon>Bacteria</taxon>
        <taxon>Bacillati</taxon>
        <taxon>Cyanobacteriota</taxon>
        <taxon>Cyanophyceae</taxon>
        <taxon>Leptolyngbyales</taxon>
        <taxon>Leptolyngbyaceae</taxon>
        <taxon>Leptolyngbya group</taxon>
        <taxon>Leptolyngbya</taxon>
    </lineage>
</organism>
<dbReference type="RefSeq" id="WP_316432336.1">
    <property type="nucleotide sequence ID" value="NZ_CP053586.1"/>
</dbReference>
<sequence length="444" mass="50025">MVDASALPDAIELAIVGAGPHALTLVAHLLQKRQALRGRCLVFDPSGSWMRQWHHQFAAFEIPHLRSPAVHHPDPDSFALRRFAESRPAELFPPYDLPGTQLFHDFCQSVIQRWQLQDCVYPAQVLRVEPLRPRFRLELHSGETIVARRVVITGGGGKPQWPAWVSQIATPYPSDRLQHSHQIDLRKMNLRGETILIVGGGLTSGHLALGAIARGANVILMARRCLYEKLFDADPGWLGPKYLKHFWDEPTWATRFQMIQQARNGGSMTPAIMTQLRRAHHDGKLTFYEQCQVTEAAWLGDGWQITCARSLSANAQAVEHYHPTIHPTIHECIHSQCIERLEHLERLERLDQIWLATGTRLDMTQDLLLSQLLEQSSIEVVNGLPVLDEHLRWQPRELAGELFIMGGLAALQVGPTARNLSGARMASERIVPAITKPTLAMTFR</sequence>
<dbReference type="PANTHER" id="PTHR38663:SF1">
    <property type="entry name" value="L-ORNITHINE N(5)-MONOOXYGENASE"/>
    <property type="match status" value="1"/>
</dbReference>
<evidence type="ECO:0000313" key="2">
    <source>
        <dbReference type="EMBL" id="WNZ26133.1"/>
    </source>
</evidence>
<dbReference type="AlphaFoldDB" id="A0AA97ARY7"/>
<dbReference type="SUPFAM" id="SSF51905">
    <property type="entry name" value="FAD/NAD(P)-binding domain"/>
    <property type="match status" value="2"/>
</dbReference>
<dbReference type="PANTHER" id="PTHR38663">
    <property type="match status" value="1"/>
</dbReference>
<reference evidence="2" key="1">
    <citation type="submission" date="2020-05" db="EMBL/GenBank/DDBJ databases">
        <authorList>
            <person name="Zhu T."/>
            <person name="Keshari N."/>
            <person name="Lu X."/>
        </authorList>
    </citation>
    <scope>NUCLEOTIDE SEQUENCE</scope>
    <source>
        <strain evidence="2">NK1-12</strain>
    </source>
</reference>
<dbReference type="InterPro" id="IPR036188">
    <property type="entry name" value="FAD/NAD-bd_sf"/>
</dbReference>
<dbReference type="Gene3D" id="3.50.50.60">
    <property type="entry name" value="FAD/NAD(P)-binding domain"/>
    <property type="match status" value="1"/>
</dbReference>
<accession>A0AA97ARY7</accession>
<dbReference type="Pfam" id="PF13454">
    <property type="entry name" value="NAD_binding_9"/>
    <property type="match status" value="1"/>
</dbReference>